<sequence>MSEERRRPGRPATGLTPQLNVRVLKTVQDAARAKAEQRGEKFADVVTRLLRQYTEQPD</sequence>
<dbReference type="AlphaFoldDB" id="A0A1C6SR54"/>
<protein>
    <submittedName>
        <fullName evidence="1">Uncharacterized protein</fullName>
    </submittedName>
</protein>
<gene>
    <name evidence="1" type="ORF">GA0070616_4340</name>
</gene>
<name>A0A1C6SR54_9ACTN</name>
<keyword evidence="2" id="KW-1185">Reference proteome</keyword>
<dbReference type="STRING" id="145857.GA0070616_4340"/>
<accession>A0A1C6SR54</accession>
<reference evidence="1 2" key="1">
    <citation type="submission" date="2016-06" db="EMBL/GenBank/DDBJ databases">
        <authorList>
            <person name="Kjaerup R.B."/>
            <person name="Dalgaard T.S."/>
            <person name="Juul-Madsen H.R."/>
        </authorList>
    </citation>
    <scope>NUCLEOTIDE SEQUENCE [LARGE SCALE GENOMIC DNA]</scope>
    <source>
        <strain evidence="1 2">DSM 43818</strain>
    </source>
</reference>
<dbReference type="Proteomes" id="UP000199699">
    <property type="component" value="Unassembled WGS sequence"/>
</dbReference>
<evidence type="ECO:0000313" key="2">
    <source>
        <dbReference type="Proteomes" id="UP000199699"/>
    </source>
</evidence>
<evidence type="ECO:0000313" key="1">
    <source>
        <dbReference type="EMBL" id="SCL31832.1"/>
    </source>
</evidence>
<proteinExistence type="predicted"/>
<organism evidence="1 2">
    <name type="scientific">Micromonospora nigra</name>
    <dbReference type="NCBI Taxonomy" id="145857"/>
    <lineage>
        <taxon>Bacteria</taxon>
        <taxon>Bacillati</taxon>
        <taxon>Actinomycetota</taxon>
        <taxon>Actinomycetes</taxon>
        <taxon>Micromonosporales</taxon>
        <taxon>Micromonosporaceae</taxon>
        <taxon>Micromonospora</taxon>
    </lineage>
</organism>
<dbReference type="RefSeq" id="WP_175440150.1">
    <property type="nucleotide sequence ID" value="NZ_FMHT01000003.1"/>
</dbReference>
<dbReference type="EMBL" id="FMHT01000003">
    <property type="protein sequence ID" value="SCL31832.1"/>
    <property type="molecule type" value="Genomic_DNA"/>
</dbReference>